<accession>A0A4R8LRE6</accession>
<keyword evidence="2" id="KW-1185">Reference proteome</keyword>
<organism evidence="1 2">
    <name type="scientific">Alicyclobacillus sacchari</name>
    <dbReference type="NCBI Taxonomy" id="392010"/>
    <lineage>
        <taxon>Bacteria</taxon>
        <taxon>Bacillati</taxon>
        <taxon>Bacillota</taxon>
        <taxon>Bacilli</taxon>
        <taxon>Bacillales</taxon>
        <taxon>Alicyclobacillaceae</taxon>
        <taxon>Alicyclobacillus</taxon>
    </lineage>
</organism>
<dbReference type="EMBL" id="SORF01000003">
    <property type="protein sequence ID" value="TDY50173.1"/>
    <property type="molecule type" value="Genomic_DNA"/>
</dbReference>
<dbReference type="PANTHER" id="PTHR42110">
    <property type="entry name" value="L-ASPARAGINASE, PUTATIVE (AFU_ORTHOLOGUE AFUA_3G11890)-RELATED"/>
    <property type="match status" value="1"/>
</dbReference>
<evidence type="ECO:0000313" key="1">
    <source>
        <dbReference type="EMBL" id="TDY50173.1"/>
    </source>
</evidence>
<sequence>MNMSHLVRVTRGAIDESWHDGAVVVTHADGRRLAHAGHVDFMTFARSSCKPIQAIPTVETGALARYGLDLADLALFCASHSSEHIHTDRVQSILERIGLDASLLVCGPHPPHSREIYEEIVRKGGELTAIHSNCSGKHAGMLAYCAATGSDPATYANVAHPLQQSILTTLADLAEVPRDEIVVGVDGCGVPVHAMPLTAWGLAFAKFVRDDGAHTPAMREILKAMGLHPELVGGTKERFDTDLMRATSGRIVAKGGAEGFLMMVDTENRTSVVIKVLDGSSRAIPPIALRVLLSLDALAPTERAELEPYERPAVRNTQGIQVGEIIADFDLKRA</sequence>
<comment type="caution">
    <text evidence="1">The sequence shown here is derived from an EMBL/GenBank/DDBJ whole genome shotgun (WGS) entry which is preliminary data.</text>
</comment>
<dbReference type="Proteomes" id="UP000294581">
    <property type="component" value="Unassembled WGS sequence"/>
</dbReference>
<evidence type="ECO:0000313" key="2">
    <source>
        <dbReference type="Proteomes" id="UP000294581"/>
    </source>
</evidence>
<protein>
    <submittedName>
        <fullName evidence="1">Asparaginase</fullName>
    </submittedName>
</protein>
<reference evidence="1 2" key="1">
    <citation type="submission" date="2019-03" db="EMBL/GenBank/DDBJ databases">
        <title>Genomic Encyclopedia of Type Strains, Phase IV (KMG-IV): sequencing the most valuable type-strain genomes for metagenomic binning, comparative biology and taxonomic classification.</title>
        <authorList>
            <person name="Goeker M."/>
        </authorList>
    </citation>
    <scope>NUCLEOTIDE SEQUENCE [LARGE SCALE GENOMIC DNA]</scope>
    <source>
        <strain evidence="1 2">DSM 17974</strain>
    </source>
</reference>
<dbReference type="Pfam" id="PF06089">
    <property type="entry name" value="Asparaginase_II"/>
    <property type="match status" value="1"/>
</dbReference>
<proteinExistence type="predicted"/>
<gene>
    <name evidence="1" type="ORF">C7445_103219</name>
</gene>
<dbReference type="InterPro" id="IPR010349">
    <property type="entry name" value="Asparaginase_II"/>
</dbReference>
<dbReference type="RefSeq" id="WP_243834947.1">
    <property type="nucleotide sequence ID" value="NZ_SORF01000003.1"/>
</dbReference>
<name>A0A4R8LRE6_9BACL</name>
<dbReference type="AlphaFoldDB" id="A0A4R8LRE6"/>
<dbReference type="PANTHER" id="PTHR42110:SF1">
    <property type="entry name" value="L-ASPARAGINASE, PUTATIVE (AFU_ORTHOLOGUE AFUA_3G11890)-RELATED"/>
    <property type="match status" value="1"/>
</dbReference>